<keyword evidence="2" id="KW-0479">Metal-binding</keyword>
<feature type="domain" description="DDE Tnp4" evidence="3">
    <location>
        <begin position="290"/>
        <end position="449"/>
    </location>
</feature>
<evidence type="ECO:0000256" key="1">
    <source>
        <dbReference type="ARBA" id="ARBA00001968"/>
    </source>
</evidence>
<dbReference type="GeneID" id="127749400"/>
<dbReference type="InterPro" id="IPR027806">
    <property type="entry name" value="HARBI1_dom"/>
</dbReference>
<dbReference type="OrthoDB" id="6598185at2759"/>
<keyword evidence="5" id="KW-1185">Reference proteome</keyword>
<evidence type="ECO:0000313" key="5">
    <source>
        <dbReference type="Proteomes" id="UP000504606"/>
    </source>
</evidence>
<name>A0A9C6UB19_FRAOC</name>
<sequence length="459" mass="51660">MPMCPQNITPLCLTHTGAKNVLKILKKAAVPSLFAHRKNLDYASKVDERGDRVKNRSLKRRSENSAVHRENKRLHLTAADTHDDSSELSVDGSFTDSLSSCVGNVEVQDLGFVVCDTIGVVEEIVSTPTSPGVDSSNLKQCRKKSEKPKTFRSVSTQTLKSTFIFETLRKNPNCVSYFTGLENFDKFMLVLHSLGPARYELKYRYHTVESVSIEDQFLMTLMKLRRGIPDIGLAYHFFVSKKTVQDIVVTWINFMYHEWKELNIWPSKDLTHYYMPEGFRKVYPSTRVIIDGTEIPISSPKNPLHSQAAFSTYKNRATEKILVGATPSGLISYCSEAYAGSVSDRAIVERSDLTQKCDPGDSIMADRGFTVQDLFAPCNVAVNIPSFLKGQAQLPGLTLLKDRKLASKRVHIERVIGLVKTYKILKKELPPYYVPLGSQISFVCCMLCNFREGIVSRYA</sequence>
<dbReference type="Pfam" id="PF13359">
    <property type="entry name" value="DDE_Tnp_4"/>
    <property type="match status" value="1"/>
</dbReference>
<dbReference type="KEGG" id="foc:127749400"/>
<reference evidence="6" key="1">
    <citation type="submission" date="2025-08" db="UniProtKB">
        <authorList>
            <consortium name="RefSeq"/>
        </authorList>
    </citation>
    <scope>IDENTIFICATION</scope>
    <source>
        <tissue evidence="6">Whole organism</tissue>
    </source>
</reference>
<dbReference type="Pfam" id="PF13613">
    <property type="entry name" value="HTH_Tnp_4"/>
    <property type="match status" value="1"/>
</dbReference>
<evidence type="ECO:0000259" key="3">
    <source>
        <dbReference type="Pfam" id="PF13359"/>
    </source>
</evidence>
<evidence type="ECO:0000313" key="6">
    <source>
        <dbReference type="RefSeq" id="XP_052123374.1"/>
    </source>
</evidence>
<dbReference type="GO" id="GO:0046872">
    <property type="term" value="F:metal ion binding"/>
    <property type="evidence" value="ECO:0007669"/>
    <property type="project" value="UniProtKB-KW"/>
</dbReference>
<organism evidence="5 6">
    <name type="scientific">Frankliniella occidentalis</name>
    <name type="common">Western flower thrips</name>
    <name type="synonym">Euthrips occidentalis</name>
    <dbReference type="NCBI Taxonomy" id="133901"/>
    <lineage>
        <taxon>Eukaryota</taxon>
        <taxon>Metazoa</taxon>
        <taxon>Ecdysozoa</taxon>
        <taxon>Arthropoda</taxon>
        <taxon>Hexapoda</taxon>
        <taxon>Insecta</taxon>
        <taxon>Pterygota</taxon>
        <taxon>Neoptera</taxon>
        <taxon>Paraneoptera</taxon>
        <taxon>Thysanoptera</taxon>
        <taxon>Terebrantia</taxon>
        <taxon>Thripoidea</taxon>
        <taxon>Thripidae</taxon>
        <taxon>Frankliniella</taxon>
    </lineage>
</organism>
<dbReference type="InterPro" id="IPR027805">
    <property type="entry name" value="Transposase_HTH_dom"/>
</dbReference>
<protein>
    <submittedName>
        <fullName evidence="6">Uncharacterized protein LOC127749400</fullName>
    </submittedName>
</protein>
<gene>
    <name evidence="6" type="primary">LOC127749400</name>
</gene>
<proteinExistence type="predicted"/>
<dbReference type="RefSeq" id="XP_052123374.1">
    <property type="nucleotide sequence ID" value="XM_052267414.1"/>
</dbReference>
<dbReference type="AlphaFoldDB" id="A0A9C6UB19"/>
<feature type="domain" description="Transposase Helix-turn-helix" evidence="4">
    <location>
        <begin position="211"/>
        <end position="258"/>
    </location>
</feature>
<accession>A0A9C6UB19</accession>
<evidence type="ECO:0000259" key="4">
    <source>
        <dbReference type="Pfam" id="PF13613"/>
    </source>
</evidence>
<comment type="cofactor">
    <cofactor evidence="1">
        <name>a divalent metal cation</name>
        <dbReference type="ChEBI" id="CHEBI:60240"/>
    </cofactor>
</comment>
<evidence type="ECO:0000256" key="2">
    <source>
        <dbReference type="ARBA" id="ARBA00022723"/>
    </source>
</evidence>
<dbReference type="PANTHER" id="PTHR23080">
    <property type="entry name" value="THAP DOMAIN PROTEIN"/>
    <property type="match status" value="1"/>
</dbReference>
<dbReference type="Proteomes" id="UP000504606">
    <property type="component" value="Unplaced"/>
</dbReference>